<feature type="domain" description="Peptidase M20 dimerisation" evidence="2">
    <location>
        <begin position="186"/>
        <end position="265"/>
    </location>
</feature>
<evidence type="ECO:0000259" key="2">
    <source>
        <dbReference type="Pfam" id="PF07687"/>
    </source>
</evidence>
<evidence type="ECO:0000313" key="3">
    <source>
        <dbReference type="EMBL" id="QQP91878.1"/>
    </source>
</evidence>
<gene>
    <name evidence="3" type="ORF">IGS68_12010</name>
</gene>
<evidence type="ECO:0000256" key="1">
    <source>
        <dbReference type="ARBA" id="ARBA00022801"/>
    </source>
</evidence>
<dbReference type="InterPro" id="IPR036264">
    <property type="entry name" value="Bact_exopeptidase_dim_dom"/>
</dbReference>
<dbReference type="RefSeq" id="WP_201080256.1">
    <property type="nucleotide sequence ID" value="NZ_CP067420.1"/>
</dbReference>
<keyword evidence="1" id="KW-0378">Hydrolase</keyword>
<dbReference type="SUPFAM" id="SSF53187">
    <property type="entry name" value="Zn-dependent exopeptidases"/>
    <property type="match status" value="1"/>
</dbReference>
<dbReference type="SUPFAM" id="SSF55031">
    <property type="entry name" value="Bacterial exopeptidase dimerisation domain"/>
    <property type="match status" value="1"/>
</dbReference>
<dbReference type="CDD" id="cd05666">
    <property type="entry name" value="M20_Acy1-like"/>
    <property type="match status" value="1"/>
</dbReference>
<proteinExistence type="predicted"/>
<dbReference type="Pfam" id="PF07687">
    <property type="entry name" value="M20_dimer"/>
    <property type="match status" value="1"/>
</dbReference>
<dbReference type="PANTHER" id="PTHR11014">
    <property type="entry name" value="PEPTIDASE M20 FAMILY MEMBER"/>
    <property type="match status" value="1"/>
</dbReference>
<accession>A0ABX7BF29</accession>
<dbReference type="Proteomes" id="UP000595197">
    <property type="component" value="Chromosome"/>
</dbReference>
<sequence>MKIDDRIKEMHGELTEWRRDLHAHPELGFEEHRTSDFVAAKLEAFGLEVHRGIAKTGVVGVLRAGHGGNQAIGLRADMDALPITEANDLPYKSVTPGKMHACGHDGHTTMLLGAARYLAETKRFDGTAYFIFQPAEETAGGGRVMVEEGLMDRFPMAAVYGMHNWPGLPVGTIGAMIGPVMASMDTFEITVNGLGTHAAMPHLGRDPIVAGANLVSTLQTIASRAIAPTDAVVVSVTQFHAGDAFNVIPETVVIRGTVRTLDRDVQAGMEPALRRICEGLAHAHGITMDLQYTYGYPVTVNTAAETEFARIVAAQVVGSDQVRADLAPSMGAEDFAFMLEHRPGCYVWVGNGPTDGNRLLHNPRYDFNDDILPIGVAYWGELVERALPARG</sequence>
<dbReference type="PIRSF" id="PIRSF005962">
    <property type="entry name" value="Pept_M20D_amidohydro"/>
    <property type="match status" value="1"/>
</dbReference>
<reference evidence="3" key="1">
    <citation type="submission" date="2021-02" db="EMBL/GenBank/DDBJ databases">
        <title>Skermanella TT6 skin isolate.</title>
        <authorList>
            <person name="Lee K."/>
            <person name="Ganzorig M."/>
        </authorList>
    </citation>
    <scope>NUCLEOTIDE SEQUENCE</scope>
    <source>
        <strain evidence="3">TT6</strain>
    </source>
</reference>
<dbReference type="Gene3D" id="3.30.70.360">
    <property type="match status" value="1"/>
</dbReference>
<dbReference type="Pfam" id="PF01546">
    <property type="entry name" value="Peptidase_M20"/>
    <property type="match status" value="1"/>
</dbReference>
<dbReference type="NCBIfam" id="TIGR01891">
    <property type="entry name" value="amidohydrolases"/>
    <property type="match status" value="1"/>
</dbReference>
<name>A0ABX7BF29_9PROT</name>
<dbReference type="EMBL" id="CP067420">
    <property type="protein sequence ID" value="QQP91878.1"/>
    <property type="molecule type" value="Genomic_DNA"/>
</dbReference>
<dbReference type="InterPro" id="IPR017439">
    <property type="entry name" value="Amidohydrolase"/>
</dbReference>
<protein>
    <submittedName>
        <fullName evidence="3">Amidohydrolase</fullName>
    </submittedName>
</protein>
<keyword evidence="4" id="KW-1185">Reference proteome</keyword>
<organism evidence="3 4">
    <name type="scientific">Skermanella cutis</name>
    <dbReference type="NCBI Taxonomy" id="2775420"/>
    <lineage>
        <taxon>Bacteria</taxon>
        <taxon>Pseudomonadati</taxon>
        <taxon>Pseudomonadota</taxon>
        <taxon>Alphaproteobacteria</taxon>
        <taxon>Rhodospirillales</taxon>
        <taxon>Azospirillaceae</taxon>
        <taxon>Skermanella</taxon>
    </lineage>
</organism>
<dbReference type="PANTHER" id="PTHR11014:SF63">
    <property type="entry name" value="METALLOPEPTIDASE, PUTATIVE (AFU_ORTHOLOGUE AFUA_6G09600)-RELATED"/>
    <property type="match status" value="1"/>
</dbReference>
<dbReference type="InterPro" id="IPR002933">
    <property type="entry name" value="Peptidase_M20"/>
</dbReference>
<dbReference type="Gene3D" id="3.40.630.10">
    <property type="entry name" value="Zn peptidases"/>
    <property type="match status" value="1"/>
</dbReference>
<dbReference type="InterPro" id="IPR011650">
    <property type="entry name" value="Peptidase_M20_dimer"/>
</dbReference>
<evidence type="ECO:0000313" key="4">
    <source>
        <dbReference type="Proteomes" id="UP000595197"/>
    </source>
</evidence>